<reference evidence="2 3" key="1">
    <citation type="submission" date="2016-10" db="EMBL/GenBank/DDBJ databases">
        <authorList>
            <person name="de Groot N.N."/>
        </authorList>
    </citation>
    <scope>NUCLEOTIDE SEQUENCE [LARGE SCALE GENOMIC DNA]</scope>
    <source>
        <strain evidence="2 3">CGMCC 1.12333</strain>
    </source>
</reference>
<keyword evidence="3" id="KW-1185">Reference proteome</keyword>
<evidence type="ECO:0000256" key="1">
    <source>
        <dbReference type="SAM" id="SignalP"/>
    </source>
</evidence>
<protein>
    <recommendedName>
        <fullName evidence="4">PKD domain-containing protein</fullName>
    </recommendedName>
</protein>
<organism evidence="2 3">
    <name type="scientific">Pustulibacterium marinum</name>
    <dbReference type="NCBI Taxonomy" id="1224947"/>
    <lineage>
        <taxon>Bacteria</taxon>
        <taxon>Pseudomonadati</taxon>
        <taxon>Bacteroidota</taxon>
        <taxon>Flavobacteriia</taxon>
        <taxon>Flavobacteriales</taxon>
        <taxon>Flavobacteriaceae</taxon>
        <taxon>Pustulibacterium</taxon>
    </lineage>
</organism>
<evidence type="ECO:0008006" key="4">
    <source>
        <dbReference type="Google" id="ProtNLM"/>
    </source>
</evidence>
<evidence type="ECO:0000313" key="2">
    <source>
        <dbReference type="EMBL" id="SFU66600.1"/>
    </source>
</evidence>
<name>A0A1I7I0Y7_9FLAO</name>
<evidence type="ECO:0000313" key="3">
    <source>
        <dbReference type="Proteomes" id="UP000199138"/>
    </source>
</evidence>
<dbReference type="Proteomes" id="UP000199138">
    <property type="component" value="Unassembled WGS sequence"/>
</dbReference>
<gene>
    <name evidence="2" type="ORF">SAMN05216480_11247</name>
</gene>
<keyword evidence="1" id="KW-0732">Signal</keyword>
<dbReference type="AlphaFoldDB" id="A0A1I7I0Y7"/>
<proteinExistence type="predicted"/>
<sequence>MKKLYKYAFLLAGISLIATSCGDKDFDLGTKLDASDLDFEIIQDYSIDEGGNTIILINNTEETIPVWDYGTGRSTRAIDTIHYAFAGDYTIQFSAMTDGGLVEADPVTLTVTSDNFNYIEDELWENISGGVGNSKTWLLDLDADGVSKYFDGPLYFYGTDNGWLEGGEDGCYGEDCWNWNPEWSGNTWLMDAADFGSMTFSLDGGPYLEVEHLTIPALGSQSGTYYLDPDEYTLSTTDATILHDSGRDACVANWGDIKIFSLTEDTMQLAVLRKDECEGAALLVYNFITQEYSDNWTPEEEIVEPDEGFEPTFEAGELLDILTGGAAAGRYWKLDGSGNPVDWITAGNGWTSSANDSYDWGWNDAWATIASESYIRFDQYGGTQNYLKNENGVETTGTFTINESTNEITLSDDGTLIGNSDSWMTPTAATFTVIKAVPDDFESFGLWFGTTYDASSDQWLAYHYVINNEISGGSGGDPVEGEDTEVDVDNALITYGDIEENGNFRIEIYNEYGTTATTPPVNTSDFVFDNTVEVTFTISGTGVTGDYSTSIYYADSDWSPQGNGDAISVTGDGTYTVSYTPGSSADGCVVFVVDIVGLAADITDLSTVTATVDSIIIN</sequence>
<feature type="signal peptide" evidence="1">
    <location>
        <begin position="1"/>
        <end position="20"/>
    </location>
</feature>
<accession>A0A1I7I0Y7</accession>
<dbReference type="EMBL" id="FPBK01000012">
    <property type="protein sequence ID" value="SFU66600.1"/>
    <property type="molecule type" value="Genomic_DNA"/>
</dbReference>
<dbReference type="PROSITE" id="PS51257">
    <property type="entry name" value="PROKAR_LIPOPROTEIN"/>
    <property type="match status" value="1"/>
</dbReference>
<dbReference type="STRING" id="1224947.SAMN05216480_11247"/>
<dbReference type="RefSeq" id="WP_177229134.1">
    <property type="nucleotide sequence ID" value="NZ_FPBK01000012.1"/>
</dbReference>
<feature type="chain" id="PRO_5011694235" description="PKD domain-containing protein" evidence="1">
    <location>
        <begin position="21"/>
        <end position="618"/>
    </location>
</feature>